<feature type="region of interest" description="Disordered" evidence="1">
    <location>
        <begin position="99"/>
        <end position="145"/>
    </location>
</feature>
<sequence length="145" mass="15200">MTKECAMRVNARFDEEAEQQVAYLVEVTGLGVSEVLRTSVQHYYDSVRAQRSGLRHLGAFIGQGDSGRADVAGRYKERLAEGWAGKYAPPAAAPAWQVAEPAQPPYPAAPATVGEGGSKAAQSAAQSIARSAARSAGQATPKGRA</sequence>
<protein>
    <submittedName>
        <fullName evidence="2">Uncharacterized protein</fullName>
    </submittedName>
</protein>
<dbReference type="EMBL" id="NSJE01000023">
    <property type="protein sequence ID" value="PAT41859.1"/>
    <property type="molecule type" value="Genomic_DNA"/>
</dbReference>
<feature type="compositionally biased region" description="Low complexity" evidence="1">
    <location>
        <begin position="118"/>
        <end position="139"/>
    </location>
</feature>
<organism evidence="2 3">
    <name type="scientific">Vandammella animalimorsus</name>
    <dbReference type="NCBI Taxonomy" id="2029117"/>
    <lineage>
        <taxon>Bacteria</taxon>
        <taxon>Pseudomonadati</taxon>
        <taxon>Pseudomonadota</taxon>
        <taxon>Betaproteobacteria</taxon>
        <taxon>Burkholderiales</taxon>
        <taxon>Comamonadaceae</taxon>
        <taxon>Vandammella</taxon>
    </lineage>
</organism>
<proteinExistence type="predicted"/>
<dbReference type="Proteomes" id="UP000218439">
    <property type="component" value="Unassembled WGS sequence"/>
</dbReference>
<dbReference type="AlphaFoldDB" id="A0A2A2AW30"/>
<evidence type="ECO:0000313" key="3">
    <source>
        <dbReference type="Proteomes" id="UP000218439"/>
    </source>
</evidence>
<evidence type="ECO:0000313" key="2">
    <source>
        <dbReference type="EMBL" id="PAT41859.1"/>
    </source>
</evidence>
<reference evidence="2 3" key="1">
    <citation type="submission" date="2017-08" db="EMBL/GenBank/DDBJ databases">
        <title>WGS of Clinical strains of the CDC Group NO-1 linked to zoonotic infections in humans.</title>
        <authorList>
            <person name="Bernier A.-M."/>
            <person name="Bernard K."/>
        </authorList>
    </citation>
    <scope>NUCLEOTIDE SEQUENCE [LARGE SCALE GENOMIC DNA]</scope>
    <source>
        <strain evidence="2 3">NML120219</strain>
    </source>
</reference>
<name>A0A2A2AW30_9BURK</name>
<accession>A0A2A2AW30</accession>
<evidence type="ECO:0000256" key="1">
    <source>
        <dbReference type="SAM" id="MobiDB-lite"/>
    </source>
</evidence>
<gene>
    <name evidence="2" type="ORF">CK621_12095</name>
</gene>
<comment type="caution">
    <text evidence="2">The sequence shown here is derived from an EMBL/GenBank/DDBJ whole genome shotgun (WGS) entry which is preliminary data.</text>
</comment>